<evidence type="ECO:0008006" key="9">
    <source>
        <dbReference type="Google" id="ProtNLM"/>
    </source>
</evidence>
<dbReference type="InterPro" id="IPR003018">
    <property type="entry name" value="GAF"/>
</dbReference>
<dbReference type="SUPFAM" id="SSF55781">
    <property type="entry name" value="GAF domain-like"/>
    <property type="match status" value="1"/>
</dbReference>
<keyword evidence="4" id="KW-0238">DNA-binding</keyword>
<dbReference type="Gene3D" id="3.40.50.300">
    <property type="entry name" value="P-loop containing nucleotide triphosphate hydrolases"/>
    <property type="match status" value="2"/>
</dbReference>
<protein>
    <recommendedName>
        <fullName evidence="9">Sigma-54 factor interaction domain-containing protein</fullName>
    </recommendedName>
</protein>
<dbReference type="InterPro" id="IPR025943">
    <property type="entry name" value="Sigma_54_int_dom_ATP-bd_2"/>
</dbReference>
<reference evidence="8" key="1">
    <citation type="journal article" date="2015" name="Nature">
        <title>Complex archaea that bridge the gap between prokaryotes and eukaryotes.</title>
        <authorList>
            <person name="Spang A."/>
            <person name="Saw J.H."/>
            <person name="Jorgensen S.L."/>
            <person name="Zaremba-Niedzwiedzka K."/>
            <person name="Martijn J."/>
            <person name="Lind A.E."/>
            <person name="van Eijk R."/>
            <person name="Schleper C."/>
            <person name="Guy L."/>
            <person name="Ettema T.J."/>
        </authorList>
    </citation>
    <scope>NUCLEOTIDE SEQUENCE</scope>
</reference>
<feature type="domain" description="Sigma-54 factor interaction" evidence="6">
    <location>
        <begin position="367"/>
        <end position="529"/>
    </location>
</feature>
<organism evidence="8">
    <name type="scientific">marine sediment metagenome</name>
    <dbReference type="NCBI Taxonomy" id="412755"/>
    <lineage>
        <taxon>unclassified sequences</taxon>
        <taxon>metagenomes</taxon>
        <taxon>ecological metagenomes</taxon>
    </lineage>
</organism>
<dbReference type="CDD" id="cd00009">
    <property type="entry name" value="AAA"/>
    <property type="match status" value="1"/>
</dbReference>
<dbReference type="SMART" id="SM00382">
    <property type="entry name" value="AAA"/>
    <property type="match status" value="2"/>
</dbReference>
<evidence type="ECO:0000256" key="4">
    <source>
        <dbReference type="ARBA" id="ARBA00023125"/>
    </source>
</evidence>
<dbReference type="SUPFAM" id="SSF52540">
    <property type="entry name" value="P-loop containing nucleoside triphosphate hydrolases"/>
    <property type="match status" value="2"/>
</dbReference>
<dbReference type="PANTHER" id="PTHR32071">
    <property type="entry name" value="TRANSCRIPTIONAL REGULATORY PROTEIN"/>
    <property type="match status" value="1"/>
</dbReference>
<keyword evidence="3" id="KW-0805">Transcription regulation</keyword>
<evidence type="ECO:0000256" key="3">
    <source>
        <dbReference type="ARBA" id="ARBA00023015"/>
    </source>
</evidence>
<dbReference type="SMART" id="SM00065">
    <property type="entry name" value="GAF"/>
    <property type="match status" value="1"/>
</dbReference>
<dbReference type="PROSITE" id="PS50893">
    <property type="entry name" value="ABC_TRANSPORTER_2"/>
    <property type="match status" value="1"/>
</dbReference>
<dbReference type="InterPro" id="IPR027417">
    <property type="entry name" value="P-loop_NTPase"/>
</dbReference>
<evidence type="ECO:0000256" key="5">
    <source>
        <dbReference type="ARBA" id="ARBA00023163"/>
    </source>
</evidence>
<evidence type="ECO:0000313" key="8">
    <source>
        <dbReference type="EMBL" id="KKL62654.1"/>
    </source>
</evidence>
<keyword evidence="1" id="KW-0547">Nucleotide-binding</keyword>
<evidence type="ECO:0000256" key="1">
    <source>
        <dbReference type="ARBA" id="ARBA00022741"/>
    </source>
</evidence>
<dbReference type="PROSITE" id="PS50045">
    <property type="entry name" value="SIGMA54_INTERACT_4"/>
    <property type="match status" value="1"/>
</dbReference>
<evidence type="ECO:0000259" key="6">
    <source>
        <dbReference type="PROSITE" id="PS50045"/>
    </source>
</evidence>
<keyword evidence="5" id="KW-0804">Transcription</keyword>
<dbReference type="FunFam" id="3.40.50.300:FF:000006">
    <property type="entry name" value="DNA-binding transcriptional regulator NtrC"/>
    <property type="match status" value="1"/>
</dbReference>
<dbReference type="GO" id="GO:0003677">
    <property type="term" value="F:DNA binding"/>
    <property type="evidence" value="ECO:0007669"/>
    <property type="project" value="UniProtKB-KW"/>
</dbReference>
<comment type="caution">
    <text evidence="8">The sequence shown here is derived from an EMBL/GenBank/DDBJ whole genome shotgun (WGS) entry which is preliminary data.</text>
</comment>
<dbReference type="Pfam" id="PF00158">
    <property type="entry name" value="Sigma54_activat"/>
    <property type="match status" value="1"/>
</dbReference>
<dbReference type="InterPro" id="IPR003593">
    <property type="entry name" value="AAA+_ATPase"/>
</dbReference>
<dbReference type="GO" id="GO:0016887">
    <property type="term" value="F:ATP hydrolysis activity"/>
    <property type="evidence" value="ECO:0007669"/>
    <property type="project" value="InterPro"/>
</dbReference>
<proteinExistence type="predicted"/>
<name>A0A0F9DLT5_9ZZZZ</name>
<feature type="domain" description="ABC transporter" evidence="7">
    <location>
        <begin position="24"/>
        <end position="253"/>
    </location>
</feature>
<dbReference type="PROSITE" id="PS00676">
    <property type="entry name" value="SIGMA54_INTERACT_2"/>
    <property type="match status" value="1"/>
</dbReference>
<sequence>MSAAATQSDEPIQAGQAGDRAAVVHVNDVSLLFDTRPALDHVQLTIPEGQMVALLGANGAGKSTLLKVLATLIRPSHGSLTLFGQTIGPNAATVRSRLGMIAHQPILYRDLSAKENLEFFGKLYEVASPAARADELLELVGLAGRAKDPVKTLSRGMTQRVSIARALMHDPDLLLADEINRATPKTLSALLDALVAINAAGAMEETLGAIARAAAAVLRAEAASVIMVDPARGKQVFLAAVGDRAEQLIGVEYDLDEGLSGKAAASGKLQVYDDVANEEGHYHRIDERIAFRTRSLIAAPLIHEGEVLGVVEVINPVSGERFNERDRQLAQIFANMAAIAASNARHMDRMTRENTGLKDTLRRQGRMVGQSPAMEKAFDLIRRVAPSNASVLLLGESGVGKELAAQMVHENSPRKDRAFIPVNCAALPETLLESELFGHEEGAFTGATARRLGRFELADGGTIFLDEIGEISPAVQMRLLRVLQEKEFVRVGGVRTIGCDVRVIAATNRDLTARKDSGEFREDLFYRLN</sequence>
<gene>
    <name evidence="8" type="ORF">LCGC14_2183050</name>
</gene>
<evidence type="ECO:0000256" key="2">
    <source>
        <dbReference type="ARBA" id="ARBA00022840"/>
    </source>
</evidence>
<dbReference type="EMBL" id="LAZR01028424">
    <property type="protein sequence ID" value="KKL62654.1"/>
    <property type="molecule type" value="Genomic_DNA"/>
</dbReference>
<dbReference type="GO" id="GO:0005524">
    <property type="term" value="F:ATP binding"/>
    <property type="evidence" value="ECO:0007669"/>
    <property type="project" value="UniProtKB-KW"/>
</dbReference>
<dbReference type="GO" id="GO:0006355">
    <property type="term" value="P:regulation of DNA-templated transcription"/>
    <property type="evidence" value="ECO:0007669"/>
    <property type="project" value="InterPro"/>
</dbReference>
<dbReference type="Pfam" id="PF00005">
    <property type="entry name" value="ABC_tran"/>
    <property type="match status" value="1"/>
</dbReference>
<dbReference type="InterPro" id="IPR003439">
    <property type="entry name" value="ABC_transporter-like_ATP-bd"/>
</dbReference>
<dbReference type="InterPro" id="IPR029016">
    <property type="entry name" value="GAF-like_dom_sf"/>
</dbReference>
<accession>A0A0F9DLT5</accession>
<dbReference type="InterPro" id="IPR002078">
    <property type="entry name" value="Sigma_54_int"/>
</dbReference>
<dbReference type="PANTHER" id="PTHR32071:SF117">
    <property type="entry name" value="PTS-DEPENDENT DIHYDROXYACETONE KINASE OPERON REGULATORY PROTEIN-RELATED"/>
    <property type="match status" value="1"/>
</dbReference>
<dbReference type="AlphaFoldDB" id="A0A0F9DLT5"/>
<dbReference type="Pfam" id="PF13185">
    <property type="entry name" value="GAF_2"/>
    <property type="match status" value="1"/>
</dbReference>
<keyword evidence="2" id="KW-0067">ATP-binding</keyword>
<feature type="non-terminal residue" evidence="8">
    <location>
        <position position="529"/>
    </location>
</feature>
<dbReference type="Gene3D" id="3.30.450.40">
    <property type="match status" value="1"/>
</dbReference>
<evidence type="ECO:0000259" key="7">
    <source>
        <dbReference type="PROSITE" id="PS50893"/>
    </source>
</evidence>